<proteinExistence type="predicted"/>
<dbReference type="PROSITE" id="PS51257">
    <property type="entry name" value="PROKAR_LIPOPROTEIN"/>
    <property type="match status" value="1"/>
</dbReference>
<dbReference type="EMBL" id="BOOH01000010">
    <property type="protein sequence ID" value="GIH74580.1"/>
    <property type="molecule type" value="Genomic_DNA"/>
</dbReference>
<keyword evidence="2" id="KW-1185">Reference proteome</keyword>
<protein>
    <recommendedName>
        <fullName evidence="3">DUF4185 domain-containing protein</fullName>
    </recommendedName>
</protein>
<dbReference type="AlphaFoldDB" id="A0A8J3RGY3"/>
<sequence length="416" mass="45327">MGGPGVRRRGTAFVLLLVLACLIPLAGRDSGECLPAAPVEVRPDAEWTRRFAAFGNDNTRTDDWTGADGTWSVRLPGGRTLWIFADTFLGTVAGPPNRNGEVSHWRSPGRAPLIRNSALLQEPDGAFTMVRGTRADGAPDSWIRHPEVPGTAYWPMSAVVEPEYPGARTDVLRVFAVQVAPPEGRHVFGVLVRGAVATFALDDLSRPIAFTEFPAPPPPDGRWTNQVFYGSQVLVEGEYVYIYGGTGNSLAGGQSAYLARALRGAADRHAKWHYWSGRAASGADMWSDRPDRARPILPWTGSSGVSPGYSVMRTGSTYLLFTMDPTVYAGSVSRIASYWSCLPTGPWHGPTELYRPPEVRRGSSAYSYFPVAHPTVAVGEGELLLSYDVNADFADVHHDVGLYRPRFLRVRIPSGR</sequence>
<evidence type="ECO:0008006" key="3">
    <source>
        <dbReference type="Google" id="ProtNLM"/>
    </source>
</evidence>
<evidence type="ECO:0000313" key="1">
    <source>
        <dbReference type="EMBL" id="GIH74580.1"/>
    </source>
</evidence>
<reference evidence="1 2" key="1">
    <citation type="submission" date="2021-01" db="EMBL/GenBank/DDBJ databases">
        <title>Whole genome shotgun sequence of Planobispora longispora NBRC 13918.</title>
        <authorList>
            <person name="Komaki H."/>
            <person name="Tamura T."/>
        </authorList>
    </citation>
    <scope>NUCLEOTIDE SEQUENCE [LARGE SCALE GENOMIC DNA]</scope>
    <source>
        <strain evidence="1 2">NBRC 13918</strain>
    </source>
</reference>
<comment type="caution">
    <text evidence="1">The sequence shown here is derived from an EMBL/GenBank/DDBJ whole genome shotgun (WGS) entry which is preliminary data.</text>
</comment>
<name>A0A8J3RGY3_9ACTN</name>
<dbReference type="Proteomes" id="UP000616724">
    <property type="component" value="Unassembled WGS sequence"/>
</dbReference>
<accession>A0A8J3RGY3</accession>
<evidence type="ECO:0000313" key="2">
    <source>
        <dbReference type="Proteomes" id="UP000616724"/>
    </source>
</evidence>
<organism evidence="1 2">
    <name type="scientific">Planobispora longispora</name>
    <dbReference type="NCBI Taxonomy" id="28887"/>
    <lineage>
        <taxon>Bacteria</taxon>
        <taxon>Bacillati</taxon>
        <taxon>Actinomycetota</taxon>
        <taxon>Actinomycetes</taxon>
        <taxon>Streptosporangiales</taxon>
        <taxon>Streptosporangiaceae</taxon>
        <taxon>Planobispora</taxon>
    </lineage>
</organism>
<gene>
    <name evidence="1" type="ORF">Plo01_10090</name>
</gene>